<evidence type="ECO:0000313" key="2">
    <source>
        <dbReference type="EMBL" id="AYG85120.1"/>
    </source>
</evidence>
<accession>A0A387HSF0</accession>
<name>A0A387HSF0_9ACTN</name>
<evidence type="ECO:0000313" key="3">
    <source>
        <dbReference type="Proteomes" id="UP000271554"/>
    </source>
</evidence>
<dbReference type="OrthoDB" id="4232748at2"/>
<dbReference type="EMBL" id="CP032698">
    <property type="protein sequence ID" value="AYG85120.1"/>
    <property type="molecule type" value="Genomic_DNA"/>
</dbReference>
<evidence type="ECO:0000256" key="1">
    <source>
        <dbReference type="SAM" id="MobiDB-lite"/>
    </source>
</evidence>
<keyword evidence="3" id="KW-1185">Reference proteome</keyword>
<gene>
    <name evidence="2" type="ORF">DWB77_07336</name>
</gene>
<dbReference type="Proteomes" id="UP000271554">
    <property type="component" value="Chromosome"/>
</dbReference>
<proteinExistence type="predicted"/>
<organism evidence="2 3">
    <name type="scientific">Streptomyces hundungensis</name>
    <dbReference type="NCBI Taxonomy" id="1077946"/>
    <lineage>
        <taxon>Bacteria</taxon>
        <taxon>Bacillati</taxon>
        <taxon>Actinomycetota</taxon>
        <taxon>Actinomycetes</taxon>
        <taxon>Kitasatosporales</taxon>
        <taxon>Streptomycetaceae</taxon>
        <taxon>Streptomyces</taxon>
    </lineage>
</organism>
<protein>
    <submittedName>
        <fullName evidence="2">Uncharacterized protein</fullName>
    </submittedName>
</protein>
<reference evidence="2 3" key="1">
    <citation type="submission" date="2018-10" db="EMBL/GenBank/DDBJ databases">
        <title>Relationship between Morphology and Antimicrobial Activity in Streptomyces.</title>
        <authorList>
            <person name="Kang H.J."/>
            <person name="Kim S.B."/>
        </authorList>
    </citation>
    <scope>NUCLEOTIDE SEQUENCE [LARGE SCALE GENOMIC DNA]</scope>
    <source>
        <strain evidence="2 3">BH38</strain>
    </source>
</reference>
<feature type="region of interest" description="Disordered" evidence="1">
    <location>
        <begin position="38"/>
        <end position="58"/>
    </location>
</feature>
<sequence length="187" mass="21077">MAQLRRERGRLAVGAIAVRADVFSTFLYNNQDARGLVEKASSPARAGSTQESDEAHERIEASWRERALNAETGRDQRPSGAVAGRPVICRVYRFGVNDRTDDRLMWEVTGWDVEERPAHVTELSREEVLRIRDLFDRRLPAAGEDEWLACAAYEVPPDLQLQVLAAVPRLEFKPGLEYFVEGAVLPD</sequence>
<dbReference type="RefSeq" id="WP_120726920.1">
    <property type="nucleotide sequence ID" value="NZ_CP032698.1"/>
</dbReference>
<dbReference type="KEGG" id="shun:DWB77_07336"/>
<dbReference type="AlphaFoldDB" id="A0A387HSF0"/>